<dbReference type="OMA" id="PHNQHSS"/>
<accession>A0A0L0HFL8</accession>
<dbReference type="PANTHER" id="PTHR14312">
    <property type="entry name" value="CREB/ATF BZIP TRANSCRIPTION FACTOR"/>
    <property type="match status" value="1"/>
</dbReference>
<feature type="compositionally biased region" description="Polar residues" evidence="1">
    <location>
        <begin position="441"/>
        <end position="450"/>
    </location>
</feature>
<dbReference type="GO" id="GO:0010468">
    <property type="term" value="P:regulation of gene expression"/>
    <property type="evidence" value="ECO:0007669"/>
    <property type="project" value="TreeGrafter"/>
</dbReference>
<dbReference type="GO" id="GO:0005634">
    <property type="term" value="C:nucleus"/>
    <property type="evidence" value="ECO:0007669"/>
    <property type="project" value="TreeGrafter"/>
</dbReference>
<feature type="compositionally biased region" description="Basic residues" evidence="1">
    <location>
        <begin position="456"/>
        <end position="483"/>
    </location>
</feature>
<keyword evidence="3" id="KW-1185">Reference proteome</keyword>
<sequence>MLTSDPTHAAAEALVTFHSAPVHQRSSHTPTSGGVSDTQIPVYRSLLSSPAVQPPTLPAPTYTTRPRLCRKPSVPQIATDSPVTDKPMDWGLDSNGVRGTATSPQSGSSVQVDQSLGLGPVDELTDEICDRFQSLRSDIMAVDGSMDLEAYQLAAYDLQLQQMKEEEERARQGRGKSSKDGQSKNDSIDSPSAASTKSRKYAMLHLPRRRHPVKLKPLSPEAIEQAKVQPDDRGLLKPPTSQKVPLPSIRSILSTSGPRVVRVIPPAVAPAAGPVMMNKPFTADAAAYIAYRSHPDAMLSDEETVSSCCSTPQMTSPQPIRRPYLPPPTRTRISSLEPISSTASNGMVVRGDQILPFHHPGPSRRYSQSAPSGELMIQGNDHSVVVPVKRVHVPDPLDDILQQQHQHIQELHHQNMWLQHQLAQVQAQGQQQKKKPLPPNKSVSQATPALTITPAPHRRPCTPCPHHHHHHQPVAPHYKHAHPHSSTTILVPAPPHKKKPYSIVPAPTDQHQSLLQNHHYPEDHLLPSPASSSTPPSPRDEDQQHGQTSMTVYQQPQQSQQQQQQEHPGHTRQTLEKLGEFLNRRTSASKSR</sequence>
<reference evidence="2 3" key="1">
    <citation type="submission" date="2009-08" db="EMBL/GenBank/DDBJ databases">
        <title>The Genome Sequence of Spizellomyces punctatus strain DAOM BR117.</title>
        <authorList>
            <consortium name="The Broad Institute Genome Sequencing Platform"/>
            <person name="Russ C."/>
            <person name="Cuomo C."/>
            <person name="Shea T."/>
            <person name="Young S.K."/>
            <person name="Zeng Q."/>
            <person name="Koehrsen M."/>
            <person name="Haas B."/>
            <person name="Borodovsky M."/>
            <person name="Guigo R."/>
            <person name="Alvarado L."/>
            <person name="Berlin A."/>
            <person name="Bochicchio J."/>
            <person name="Borenstein D."/>
            <person name="Chapman S."/>
            <person name="Chen Z."/>
            <person name="Engels R."/>
            <person name="Freedman E."/>
            <person name="Gellesch M."/>
            <person name="Goldberg J."/>
            <person name="Griggs A."/>
            <person name="Gujja S."/>
            <person name="Heiman D."/>
            <person name="Hepburn T."/>
            <person name="Howarth C."/>
            <person name="Jen D."/>
            <person name="Larson L."/>
            <person name="Lewis B."/>
            <person name="Mehta T."/>
            <person name="Park D."/>
            <person name="Pearson M."/>
            <person name="Roberts A."/>
            <person name="Saif S."/>
            <person name="Shenoy N."/>
            <person name="Sisk P."/>
            <person name="Stolte C."/>
            <person name="Sykes S."/>
            <person name="Thomson T."/>
            <person name="Walk T."/>
            <person name="White J."/>
            <person name="Yandava C."/>
            <person name="Burger G."/>
            <person name="Gray M.W."/>
            <person name="Holland P.W.H."/>
            <person name="King N."/>
            <person name="Lang F.B.F."/>
            <person name="Roger A.J."/>
            <person name="Ruiz-Trillo I."/>
            <person name="Lander E."/>
            <person name="Nusbaum C."/>
        </authorList>
    </citation>
    <scope>NUCLEOTIDE SEQUENCE [LARGE SCALE GENOMIC DNA]</scope>
    <source>
        <strain evidence="2 3">DAOM BR117</strain>
    </source>
</reference>
<proteinExistence type="predicted"/>
<feature type="compositionally biased region" description="Low complexity" evidence="1">
    <location>
        <begin position="554"/>
        <end position="565"/>
    </location>
</feature>
<feature type="region of interest" description="Disordered" evidence="1">
    <location>
        <begin position="521"/>
        <end position="592"/>
    </location>
</feature>
<feature type="compositionally biased region" description="Polar residues" evidence="1">
    <location>
        <begin position="27"/>
        <end position="39"/>
    </location>
</feature>
<dbReference type="GeneID" id="27688375"/>
<feature type="compositionally biased region" description="Polar residues" evidence="1">
    <location>
        <begin position="100"/>
        <end position="113"/>
    </location>
</feature>
<dbReference type="Proteomes" id="UP000053201">
    <property type="component" value="Unassembled WGS sequence"/>
</dbReference>
<dbReference type="VEuPathDB" id="FungiDB:SPPG_04952"/>
<feature type="compositionally biased region" description="Basic and acidic residues" evidence="1">
    <location>
        <begin position="164"/>
        <end position="187"/>
    </location>
</feature>
<dbReference type="PANTHER" id="PTHR14312:SF1">
    <property type="entry name" value="BASIC-LEUCINE ZIPPER TRANSCRIPTION FACTOR A"/>
    <property type="match status" value="1"/>
</dbReference>
<protein>
    <submittedName>
        <fullName evidence="2">Uncharacterized protein</fullName>
    </submittedName>
</protein>
<evidence type="ECO:0000313" key="3">
    <source>
        <dbReference type="Proteomes" id="UP000053201"/>
    </source>
</evidence>
<dbReference type="InParanoid" id="A0A0L0HFL8"/>
<dbReference type="RefSeq" id="XP_016607603.1">
    <property type="nucleotide sequence ID" value="XM_016753191.1"/>
</dbReference>
<evidence type="ECO:0000256" key="1">
    <source>
        <dbReference type="SAM" id="MobiDB-lite"/>
    </source>
</evidence>
<feature type="region of interest" description="Disordered" evidence="1">
    <location>
        <begin position="164"/>
        <end position="198"/>
    </location>
</feature>
<organism evidence="2 3">
    <name type="scientific">Spizellomyces punctatus (strain DAOM BR117)</name>
    <dbReference type="NCBI Taxonomy" id="645134"/>
    <lineage>
        <taxon>Eukaryota</taxon>
        <taxon>Fungi</taxon>
        <taxon>Fungi incertae sedis</taxon>
        <taxon>Chytridiomycota</taxon>
        <taxon>Chytridiomycota incertae sedis</taxon>
        <taxon>Chytridiomycetes</taxon>
        <taxon>Spizellomycetales</taxon>
        <taxon>Spizellomycetaceae</taxon>
        <taxon>Spizellomyces</taxon>
    </lineage>
</organism>
<feature type="compositionally biased region" description="Basic and acidic residues" evidence="1">
    <location>
        <begin position="567"/>
        <end position="583"/>
    </location>
</feature>
<dbReference type="EMBL" id="KQ257457">
    <property type="protein sequence ID" value="KNC99563.1"/>
    <property type="molecule type" value="Genomic_DNA"/>
</dbReference>
<dbReference type="GO" id="GO:0043565">
    <property type="term" value="F:sequence-specific DNA binding"/>
    <property type="evidence" value="ECO:0007669"/>
    <property type="project" value="TreeGrafter"/>
</dbReference>
<dbReference type="OrthoDB" id="2138528at2759"/>
<feature type="region of interest" description="Disordered" evidence="1">
    <location>
        <begin position="423"/>
        <end position="505"/>
    </location>
</feature>
<dbReference type="AlphaFoldDB" id="A0A0L0HFL8"/>
<gene>
    <name evidence="2" type="ORF">SPPG_04952</name>
</gene>
<name>A0A0L0HFL8_SPIPD</name>
<feature type="region of interest" description="Disordered" evidence="1">
    <location>
        <begin position="18"/>
        <end position="113"/>
    </location>
</feature>
<evidence type="ECO:0000313" key="2">
    <source>
        <dbReference type="EMBL" id="KNC99563.1"/>
    </source>
</evidence>